<dbReference type="PROSITE" id="PS51257">
    <property type="entry name" value="PROKAR_LIPOPROTEIN"/>
    <property type="match status" value="1"/>
</dbReference>
<sequence>MMCVYRSTILYRRLDVKRIIIFVLTAVILLSMGGCTKKKADNTVEVFCLNMDVTSSVPESYVLRSKNSDVDKQVDELLGRLQDKPEDSRLRKAIPDEVSVRGHDEKNYNCTVDFSKEYYDLTAAQEVLLRASVVRTLTQLDSISYVTFTVNSIPLVDSDDEIVGSMGADDFVENPGEQINTSVKETLTLYFADKDGTGLEKQTRVIHYSSNIALEKLVVEQLIEGPKGSKLKATLPGTTKLINVSVADRICYLNFDSSFRNTIDNKLTEDVVLYSIVNSLTSLPTVDKVQISLDGENDGMLLYNYKLSDMYEFNKDIVDSDDSTEKTEK</sequence>
<proteinExistence type="predicted"/>
<reference evidence="2 3" key="1">
    <citation type="submission" date="2019-08" db="EMBL/GenBank/DDBJ databases">
        <authorList>
            <person name="Duncan S."/>
            <person name="Walker A."/>
        </authorList>
    </citation>
    <scope>NUCLEOTIDE SEQUENCE [LARGE SCALE GENOMIC DNA]</scope>
    <source>
        <strain evidence="2 3">L2-21</strain>
    </source>
</reference>
<comment type="caution">
    <text evidence="2">The sequence shown here is derived from an EMBL/GenBank/DDBJ whole genome shotgun (WGS) entry which is preliminary data.</text>
</comment>
<protein>
    <submittedName>
        <fullName evidence="2">GerMN domain-containing protein</fullName>
    </submittedName>
</protein>
<feature type="domain" description="GerMN" evidence="1">
    <location>
        <begin position="74"/>
        <end position="159"/>
    </location>
</feature>
<dbReference type="AlphaFoldDB" id="A0A5S4VN50"/>
<gene>
    <name evidence="2" type="ORF">FYL37_00160</name>
</gene>
<dbReference type="SMART" id="SM00909">
    <property type="entry name" value="Germane"/>
    <property type="match status" value="2"/>
</dbReference>
<reference evidence="2 3" key="2">
    <citation type="submission" date="2019-09" db="EMBL/GenBank/DDBJ databases">
        <title>Strain-level analysis of Eubacterium rectale using genomes from metagenomes.</title>
        <authorList>
            <person name="Karcher N."/>
            <person name="Segata N."/>
        </authorList>
    </citation>
    <scope>NUCLEOTIDE SEQUENCE [LARGE SCALE GENOMIC DNA]</scope>
    <source>
        <strain evidence="2 3">L2-21</strain>
    </source>
</reference>
<organism evidence="2 3">
    <name type="scientific">Agathobacter rectalis</name>
    <dbReference type="NCBI Taxonomy" id="39491"/>
    <lineage>
        <taxon>Bacteria</taxon>
        <taxon>Bacillati</taxon>
        <taxon>Bacillota</taxon>
        <taxon>Clostridia</taxon>
        <taxon>Lachnospirales</taxon>
        <taxon>Lachnospiraceae</taxon>
        <taxon>Agathobacter</taxon>
    </lineage>
</organism>
<name>A0A5S4VN50_9FIRM</name>
<dbReference type="InterPro" id="IPR019606">
    <property type="entry name" value="GerMN"/>
</dbReference>
<dbReference type="EMBL" id="VSTG01000001">
    <property type="protein sequence ID" value="TYL60050.1"/>
    <property type="molecule type" value="Genomic_DNA"/>
</dbReference>
<evidence type="ECO:0000313" key="2">
    <source>
        <dbReference type="EMBL" id="TYL60050.1"/>
    </source>
</evidence>
<accession>A0A5S4VN50</accession>
<dbReference type="Pfam" id="PF10646">
    <property type="entry name" value="Germane"/>
    <property type="match status" value="2"/>
</dbReference>
<feature type="domain" description="GerMN" evidence="1">
    <location>
        <begin position="215"/>
        <end position="302"/>
    </location>
</feature>
<evidence type="ECO:0000313" key="3">
    <source>
        <dbReference type="Proteomes" id="UP000324325"/>
    </source>
</evidence>
<dbReference type="Proteomes" id="UP000324325">
    <property type="component" value="Unassembled WGS sequence"/>
</dbReference>
<evidence type="ECO:0000259" key="1">
    <source>
        <dbReference type="SMART" id="SM00909"/>
    </source>
</evidence>